<dbReference type="SMART" id="SM00240">
    <property type="entry name" value="FHA"/>
    <property type="match status" value="1"/>
</dbReference>
<dbReference type="CDD" id="cd00060">
    <property type="entry name" value="FHA"/>
    <property type="match status" value="1"/>
</dbReference>
<evidence type="ECO:0000313" key="3">
    <source>
        <dbReference type="EMBL" id="BAY53634.1"/>
    </source>
</evidence>
<dbReference type="InterPro" id="IPR000253">
    <property type="entry name" value="FHA_dom"/>
</dbReference>
<keyword evidence="4" id="KW-1185">Reference proteome</keyword>
<keyword evidence="1" id="KW-0175">Coiled coil</keyword>
<dbReference type="EMBL" id="AP018203">
    <property type="protein sequence ID" value="BAY53634.1"/>
    <property type="molecule type" value="Genomic_DNA"/>
</dbReference>
<proteinExistence type="predicted"/>
<dbReference type="PROSITE" id="PS50006">
    <property type="entry name" value="FHA_DOMAIN"/>
    <property type="match status" value="1"/>
</dbReference>
<evidence type="ECO:0000256" key="1">
    <source>
        <dbReference type="SAM" id="Coils"/>
    </source>
</evidence>
<organism evidence="3 4">
    <name type="scientific">Leptolyngbya boryana NIES-2135</name>
    <dbReference type="NCBI Taxonomy" id="1973484"/>
    <lineage>
        <taxon>Bacteria</taxon>
        <taxon>Bacillati</taxon>
        <taxon>Cyanobacteriota</taxon>
        <taxon>Cyanophyceae</taxon>
        <taxon>Leptolyngbyales</taxon>
        <taxon>Leptolyngbyaceae</taxon>
        <taxon>Leptolyngbya group</taxon>
        <taxon>Leptolyngbya</taxon>
    </lineage>
</organism>
<feature type="coiled-coil region" evidence="1">
    <location>
        <begin position="510"/>
        <end position="545"/>
    </location>
</feature>
<gene>
    <name evidence="3" type="ORF">NIES2135_04440</name>
</gene>
<name>A0A1Z4JA43_LEPBY</name>
<evidence type="ECO:0000313" key="4">
    <source>
        <dbReference type="Proteomes" id="UP000217895"/>
    </source>
</evidence>
<dbReference type="Pfam" id="PF00498">
    <property type="entry name" value="FHA"/>
    <property type="match status" value="1"/>
</dbReference>
<accession>A0A1Z4JA43</accession>
<dbReference type="Gene3D" id="2.60.200.20">
    <property type="match status" value="1"/>
</dbReference>
<dbReference type="SUPFAM" id="SSF49879">
    <property type="entry name" value="SMAD/FHA domain"/>
    <property type="match status" value="1"/>
</dbReference>
<sequence length="654" mass="74386">MPVTVTLFWNDPVTEAEQEIVAVTPIAIGRSAETMRQQGIPDRQHVILNSLQVSRFHALIEWKDGNLIVSDQHSSNGLFVNGRAQTQAALVDGDVLQVGPFQVSILRTQFPSRISIAAPPAPARTQSSFPPPWFIQAEHISLSDLDRDRIEVEQIDFAAVGGGLGSYIWANLLRLSGIRADQIRVLGKVQFDQQGKLRLDSEQKPYWNYQQLCEFSQIPPHERLRSNSDSCPDNIWGFPSYALREAWSDLGKGQLGHALKLLYQVFSEPTGIETYTPKSGNVFASIDRETRRMGWQQMFRYGDVRAIRKTTDDRYVIAYSRSSASGRSYHYLVARYVQIAIGYPALRYLPLVTTYREKTQEAFDDRLVVNAYEDHQHVYQQLKQRGGGTVVLQGRGIVASRIIQRIDEMRKYEDTKILLIHMMRSPVSQGHRYQSSTRLVKNHQELQPFNWPKACWGGELREALEKAPPEERKRLLSDWGGTTTADRHDWQDMIDQGIRSGWYRILFGEIKDLQREHDRLRIDVLDKAEAQNNEQMIKVDFLIDATGLTNEVQFSPLLKDLVLRYKLDLNPTKRLSVSNQFEMHGMRNGAGRMYAAGAMTLGGPYAAVDSFLGLQYAALVAVDDLSTAQVPGIKPLNGLRSFTQWLRWVQNQAP</sequence>
<dbReference type="Proteomes" id="UP000217895">
    <property type="component" value="Chromosome"/>
</dbReference>
<reference evidence="3 4" key="1">
    <citation type="submission" date="2017-06" db="EMBL/GenBank/DDBJ databases">
        <title>Genome sequencing of cyanobaciteial culture collection at National Institute for Environmental Studies (NIES).</title>
        <authorList>
            <person name="Hirose Y."/>
            <person name="Shimura Y."/>
            <person name="Fujisawa T."/>
            <person name="Nakamura Y."/>
            <person name="Kawachi M."/>
        </authorList>
    </citation>
    <scope>NUCLEOTIDE SEQUENCE [LARGE SCALE GENOMIC DNA]</scope>
    <source>
        <strain evidence="3 4">NIES-2135</strain>
    </source>
</reference>
<feature type="domain" description="FHA" evidence="2">
    <location>
        <begin position="26"/>
        <end position="85"/>
    </location>
</feature>
<protein>
    <recommendedName>
        <fullName evidence="2">FHA domain-containing protein</fullName>
    </recommendedName>
</protein>
<dbReference type="AlphaFoldDB" id="A0A1Z4JA43"/>
<dbReference type="InterPro" id="IPR008984">
    <property type="entry name" value="SMAD_FHA_dom_sf"/>
</dbReference>
<evidence type="ECO:0000259" key="2">
    <source>
        <dbReference type="PROSITE" id="PS50006"/>
    </source>
</evidence>